<dbReference type="EMBL" id="CP023697">
    <property type="protein sequence ID" value="QEV09329.1"/>
    <property type="molecule type" value="Genomic_DNA"/>
</dbReference>
<dbReference type="GeneID" id="95538772"/>
<protein>
    <recommendedName>
        <fullName evidence="3">FXSXX-COOH protein</fullName>
    </recommendedName>
</protein>
<dbReference type="Proteomes" id="UP000326041">
    <property type="component" value="Chromosome"/>
</dbReference>
<reference evidence="1 2" key="1">
    <citation type="submission" date="2017-09" db="EMBL/GenBank/DDBJ databases">
        <authorList>
            <person name="Lee N."/>
            <person name="Cho B.-K."/>
        </authorList>
    </citation>
    <scope>NUCLEOTIDE SEQUENCE [LARGE SCALE GENOMIC DNA]</scope>
    <source>
        <strain evidence="1 2">ATCC 13879</strain>
    </source>
</reference>
<evidence type="ECO:0000313" key="2">
    <source>
        <dbReference type="Proteomes" id="UP000326041"/>
    </source>
</evidence>
<gene>
    <name evidence="1" type="ORF">CP972_30325</name>
</gene>
<name>A0ABX6B3N2_9ACTN</name>
<evidence type="ECO:0000313" key="1">
    <source>
        <dbReference type="EMBL" id="QEV09329.1"/>
    </source>
</evidence>
<proteinExistence type="predicted"/>
<accession>A0ABX6B3N2</accession>
<sequence>MGPARPGRAGVTDAEPGFARKKVSRITPTERQISLPGVLSETPGMRREELTGEKARFFG</sequence>
<keyword evidence="2" id="KW-1185">Reference proteome</keyword>
<dbReference type="RefSeq" id="WP_055606827.1">
    <property type="nucleotide sequence ID" value="NZ_CP023697.1"/>
</dbReference>
<organism evidence="1 2">
    <name type="scientific">Streptomyces prasinus</name>
    <dbReference type="NCBI Taxonomy" id="67345"/>
    <lineage>
        <taxon>Bacteria</taxon>
        <taxon>Bacillati</taxon>
        <taxon>Actinomycetota</taxon>
        <taxon>Actinomycetes</taxon>
        <taxon>Kitasatosporales</taxon>
        <taxon>Streptomycetaceae</taxon>
        <taxon>Streptomyces</taxon>
    </lineage>
</organism>
<evidence type="ECO:0008006" key="3">
    <source>
        <dbReference type="Google" id="ProtNLM"/>
    </source>
</evidence>